<dbReference type="InterPro" id="IPR017896">
    <property type="entry name" value="4Fe4S_Fe-S-bd"/>
</dbReference>
<evidence type="ECO:0000313" key="10">
    <source>
        <dbReference type="Proteomes" id="UP000007845"/>
    </source>
</evidence>
<keyword evidence="2" id="KW-0004">4Fe-4S</keyword>
<dbReference type="InterPro" id="IPR024185">
    <property type="entry name" value="FTHF_cligase-like_sf"/>
</dbReference>
<evidence type="ECO:0000256" key="6">
    <source>
        <dbReference type="ARBA" id="ARBA00023004"/>
    </source>
</evidence>
<evidence type="ECO:0000256" key="4">
    <source>
        <dbReference type="ARBA" id="ARBA00022737"/>
    </source>
</evidence>
<dbReference type="InterPro" id="IPR024569">
    <property type="entry name" value="LutB_C"/>
</dbReference>
<keyword evidence="4" id="KW-0677">Repeat</keyword>
<dbReference type="EMBL" id="CP003220">
    <property type="protein sequence ID" value="EGB15433.1"/>
    <property type="molecule type" value="Genomic_DNA"/>
</dbReference>
<name>F0JIJ9_9BACT</name>
<dbReference type="Gene3D" id="1.10.1060.10">
    <property type="entry name" value="Alpha-helical ferredoxin"/>
    <property type="match status" value="1"/>
</dbReference>
<dbReference type="PANTHER" id="PTHR47153">
    <property type="entry name" value="LACTATE UTILIZATION PROTEIN B"/>
    <property type="match status" value="1"/>
</dbReference>
<dbReference type="SUPFAM" id="SSF100950">
    <property type="entry name" value="NagB/RpiA/CoA transferase-like"/>
    <property type="match status" value="1"/>
</dbReference>
<dbReference type="PROSITE" id="PS00198">
    <property type="entry name" value="4FE4S_FER_1"/>
    <property type="match status" value="1"/>
</dbReference>
<evidence type="ECO:0000256" key="1">
    <source>
        <dbReference type="ARBA" id="ARBA00022448"/>
    </source>
</evidence>
<dbReference type="InterPro" id="IPR004452">
    <property type="entry name" value="LutB/LldF"/>
</dbReference>
<dbReference type="InterPro" id="IPR037171">
    <property type="entry name" value="NagB/RpiA_transferase-like"/>
</dbReference>
<protein>
    <submittedName>
        <fullName evidence="9">Iron-sulfur cluster binding protein</fullName>
    </submittedName>
</protein>
<sequence length="483" mass="53005">MHEPSTKTYAELAHDAIGNEELHAAIRMIQERIGKSTQTLWRDEITPEHRRLAKEARLRTLDNLDLVLATLADKIRARGGHVYFAATAEDARNYCLDVARRNNVRSVVKGKSMTSAEIGVDPLFESEGIEVVETDLGEYIIQLAGDTPSHIIAPCIHMNKRQIGKLFEEKLSIPYSEDPPTLTRAARKALREKLLGADMGMSGCNIACAETGHVCLVSNEGNIRMATTMPRVHVALMGMERVTATLAEHDMLLRLLTRGAAAQKVSTYVSFLGGPRQPGETDGPEEFHLVVIDNGRMRMLADPRFREVLSCIRCGGCLNVCPVYGRIGGHAYNGPYPGPIGAVIMPLIRGVNAHADLCRGESLCGACKDICPVNNDLPRMLSELRHMLAYGDAAWNVEPVDRAEALAFKAWGAAMSSRTAYNLLVRAGRLAQAPFVRDGVLRKGVGPLAKWTATRDFPAIAGKTFAERWKTDHAKRLKGADHE</sequence>
<dbReference type="GO" id="GO:0006089">
    <property type="term" value="P:lactate metabolic process"/>
    <property type="evidence" value="ECO:0007669"/>
    <property type="project" value="InterPro"/>
</dbReference>
<evidence type="ECO:0000259" key="8">
    <source>
        <dbReference type="PROSITE" id="PS51379"/>
    </source>
</evidence>
<dbReference type="SUPFAM" id="SSF46548">
    <property type="entry name" value="alpha-helical ferredoxin"/>
    <property type="match status" value="1"/>
</dbReference>
<dbReference type="Pfam" id="PF13183">
    <property type="entry name" value="Fer4_8"/>
    <property type="match status" value="1"/>
</dbReference>
<organism evidence="9 10">
    <name type="scientific">Pseudodesulfovibrio mercurii</name>
    <dbReference type="NCBI Taxonomy" id="641491"/>
    <lineage>
        <taxon>Bacteria</taxon>
        <taxon>Pseudomonadati</taxon>
        <taxon>Thermodesulfobacteriota</taxon>
        <taxon>Desulfovibrionia</taxon>
        <taxon>Desulfovibrionales</taxon>
        <taxon>Desulfovibrionaceae</taxon>
    </lineage>
</organism>
<evidence type="ECO:0000256" key="5">
    <source>
        <dbReference type="ARBA" id="ARBA00022982"/>
    </source>
</evidence>
<dbReference type="InterPro" id="IPR017900">
    <property type="entry name" value="4Fe4S_Fe_S_CS"/>
</dbReference>
<dbReference type="Proteomes" id="UP000007845">
    <property type="component" value="Chromosome"/>
</dbReference>
<dbReference type="PANTHER" id="PTHR47153:SF2">
    <property type="entry name" value="LACTATE UTILIZATION PROTEIN B"/>
    <property type="match status" value="1"/>
</dbReference>
<proteinExistence type="predicted"/>
<keyword evidence="6" id="KW-0408">Iron</keyword>
<keyword evidence="1" id="KW-0813">Transport</keyword>
<evidence type="ECO:0000313" key="9">
    <source>
        <dbReference type="EMBL" id="EGB15433.1"/>
    </source>
</evidence>
<feature type="domain" description="4Fe-4S ferredoxin-type" evidence="8">
    <location>
        <begin position="301"/>
        <end position="332"/>
    </location>
</feature>
<evidence type="ECO:0000256" key="3">
    <source>
        <dbReference type="ARBA" id="ARBA00022723"/>
    </source>
</evidence>
<dbReference type="Pfam" id="PF11870">
    <property type="entry name" value="LutB_C"/>
    <property type="match status" value="1"/>
</dbReference>
<keyword evidence="7" id="KW-0411">Iron-sulfur</keyword>
<dbReference type="InterPro" id="IPR009051">
    <property type="entry name" value="Helical_ferredxn"/>
</dbReference>
<dbReference type="KEGG" id="ddn:DND132_2229"/>
<dbReference type="InterPro" id="IPR003741">
    <property type="entry name" value="LUD_dom"/>
</dbReference>
<dbReference type="Gene3D" id="3.40.50.10420">
    <property type="entry name" value="NagB/RpiA/CoA transferase-like"/>
    <property type="match status" value="1"/>
</dbReference>
<evidence type="ECO:0000256" key="7">
    <source>
        <dbReference type="ARBA" id="ARBA00023014"/>
    </source>
</evidence>
<dbReference type="AlphaFoldDB" id="F0JIJ9"/>
<reference evidence="9 10" key="1">
    <citation type="journal article" date="2011" name="J. Bacteriol.">
        <title>Genome sequence of the mercury-methylating strain Desulfovibrio desulfuricans ND132.</title>
        <authorList>
            <person name="Brown S.D."/>
            <person name="Gilmour C.C."/>
            <person name="Kucken A.M."/>
            <person name="Wall J.D."/>
            <person name="Elias D.A."/>
            <person name="Brandt C.C."/>
            <person name="Podar M."/>
            <person name="Chertkov O."/>
            <person name="Held B."/>
            <person name="Bruce D.C."/>
            <person name="Detter J.C."/>
            <person name="Tapia R."/>
            <person name="Han C.S."/>
            <person name="Goodwin L.A."/>
            <person name="Cheng J.F."/>
            <person name="Pitluck S."/>
            <person name="Woyke T."/>
            <person name="Mikhailova N."/>
            <person name="Ivanova N.N."/>
            <person name="Han J."/>
            <person name="Lucas S."/>
            <person name="Lapidus A.L."/>
            <person name="Land M.L."/>
            <person name="Hauser L.J."/>
            <person name="Palumbo A.V."/>
        </authorList>
    </citation>
    <scope>NUCLEOTIDE SEQUENCE [LARGE SCALE GENOMIC DNA]</scope>
    <source>
        <strain evidence="9 10">ND132</strain>
    </source>
</reference>
<dbReference type="GO" id="GO:0046872">
    <property type="term" value="F:metal ion binding"/>
    <property type="evidence" value="ECO:0007669"/>
    <property type="project" value="UniProtKB-KW"/>
</dbReference>
<dbReference type="GO" id="GO:0051539">
    <property type="term" value="F:4 iron, 4 sulfur cluster binding"/>
    <property type="evidence" value="ECO:0007669"/>
    <property type="project" value="UniProtKB-KW"/>
</dbReference>
<dbReference type="HOGENOM" id="CLU_027059_2_0_7"/>
<dbReference type="PROSITE" id="PS51379">
    <property type="entry name" value="4FE4S_FER_2"/>
    <property type="match status" value="1"/>
</dbReference>
<keyword evidence="10" id="KW-1185">Reference proteome</keyword>
<accession>F0JIJ9</accession>
<dbReference type="NCBIfam" id="TIGR00273">
    <property type="entry name" value="LutB/LldF family L-lactate oxidation iron-sulfur protein"/>
    <property type="match status" value="1"/>
</dbReference>
<dbReference type="Pfam" id="PF02589">
    <property type="entry name" value="LUD_dom"/>
    <property type="match status" value="1"/>
</dbReference>
<dbReference type="OrthoDB" id="9770306at2"/>
<evidence type="ECO:0000256" key="2">
    <source>
        <dbReference type="ARBA" id="ARBA00022485"/>
    </source>
</evidence>
<dbReference type="RefSeq" id="WP_014322859.1">
    <property type="nucleotide sequence ID" value="NC_016803.1"/>
</dbReference>
<keyword evidence="3" id="KW-0479">Metal-binding</keyword>
<keyword evidence="5" id="KW-0249">Electron transport</keyword>
<dbReference type="eggNOG" id="COG1139">
    <property type="taxonomic scope" value="Bacteria"/>
</dbReference>
<dbReference type="STRING" id="641491.DND132_2229"/>
<gene>
    <name evidence="9" type="ORF">DND132_2229</name>
</gene>